<protein>
    <submittedName>
        <fullName evidence="4">Glycosyltransferase family 4 protein</fullName>
        <ecNumber evidence="4">2.4.-.-</ecNumber>
    </submittedName>
</protein>
<dbReference type="Pfam" id="PF13692">
    <property type="entry name" value="Glyco_trans_1_4"/>
    <property type="match status" value="1"/>
</dbReference>
<dbReference type="PANTHER" id="PTHR12526">
    <property type="entry name" value="GLYCOSYLTRANSFERASE"/>
    <property type="match status" value="1"/>
</dbReference>
<dbReference type="Pfam" id="PF13439">
    <property type="entry name" value="Glyco_transf_4"/>
    <property type="match status" value="1"/>
</dbReference>
<evidence type="ECO:0000259" key="3">
    <source>
        <dbReference type="Pfam" id="PF13439"/>
    </source>
</evidence>
<dbReference type="EC" id="2.4.-.-" evidence="4"/>
<keyword evidence="2 4" id="KW-0808">Transferase</keyword>
<evidence type="ECO:0000313" key="4">
    <source>
        <dbReference type="EMBL" id="MFC7205395.1"/>
    </source>
</evidence>
<accession>A0ABD5ZJ92</accession>
<dbReference type="RefSeq" id="WP_390226045.1">
    <property type="nucleotide sequence ID" value="NZ_JBHTAA010000015.1"/>
</dbReference>
<evidence type="ECO:0000256" key="2">
    <source>
        <dbReference type="ARBA" id="ARBA00022679"/>
    </source>
</evidence>
<name>A0ABD5ZJ92_9EURY</name>
<dbReference type="InterPro" id="IPR028098">
    <property type="entry name" value="Glyco_trans_4-like_N"/>
</dbReference>
<keyword evidence="1 4" id="KW-0328">Glycosyltransferase</keyword>
<gene>
    <name evidence="4" type="ORF">ACFQJC_17935</name>
</gene>
<dbReference type="Gene3D" id="3.40.50.2000">
    <property type="entry name" value="Glycogen Phosphorylase B"/>
    <property type="match status" value="2"/>
</dbReference>
<dbReference type="SUPFAM" id="SSF53756">
    <property type="entry name" value="UDP-Glycosyltransferase/glycogen phosphorylase"/>
    <property type="match status" value="1"/>
</dbReference>
<feature type="domain" description="Glycosyltransferase subfamily 4-like N-terminal" evidence="3">
    <location>
        <begin position="16"/>
        <end position="167"/>
    </location>
</feature>
<dbReference type="AlphaFoldDB" id="A0ABD5ZJ92"/>
<sequence>MTHSQKLLIVGPKGTGGIDRYITEQQRHLSNRMDVRVYTKYSSPEGEGLERGVRMVLSSLWAILLFPFQSRPDVVHVHTSHTYSFYRSAFFVLFSAYVWDAPVVLHIHGSSFDEFLNTRSPIVKRLQSMVFRTVDDVVVLSEYWRGVVSPLADEEKIHVLANAVDPSEYSPRYDADPVHLVFVSNLIERKGVLELLDAIERLEAMPDLSFQVTIGGGGPLADRVEAVAREYDNVEYLGFVTEAEKCDLLSRGSIFVLPTYAEGLPIAMLEGMSGGNAIVSTPVGSIPEVITNERGLLVEPGNAAGLTTALEQLIRDPQLVSEMGRGNRQAIEDQYSWQATANELVEMYAKAD</sequence>
<dbReference type="PANTHER" id="PTHR12526:SF510">
    <property type="entry name" value="D-INOSITOL 3-PHOSPHATE GLYCOSYLTRANSFERASE"/>
    <property type="match status" value="1"/>
</dbReference>
<keyword evidence="5" id="KW-1185">Reference proteome</keyword>
<proteinExistence type="predicted"/>
<dbReference type="Proteomes" id="UP001596481">
    <property type="component" value="Unassembled WGS sequence"/>
</dbReference>
<reference evidence="4 5" key="1">
    <citation type="journal article" date="2019" name="Int. J. Syst. Evol. Microbiol.">
        <title>The Global Catalogue of Microorganisms (GCM) 10K type strain sequencing project: providing services to taxonomists for standard genome sequencing and annotation.</title>
        <authorList>
            <consortium name="The Broad Institute Genomics Platform"/>
            <consortium name="The Broad Institute Genome Sequencing Center for Infectious Disease"/>
            <person name="Wu L."/>
            <person name="Ma J."/>
        </authorList>
    </citation>
    <scope>NUCLEOTIDE SEQUENCE [LARGE SCALE GENOMIC DNA]</scope>
    <source>
        <strain evidence="4 5">DSM 29988</strain>
    </source>
</reference>
<comment type="caution">
    <text evidence="4">The sequence shown here is derived from an EMBL/GenBank/DDBJ whole genome shotgun (WGS) entry which is preliminary data.</text>
</comment>
<dbReference type="CDD" id="cd03801">
    <property type="entry name" value="GT4_PimA-like"/>
    <property type="match status" value="1"/>
</dbReference>
<organism evidence="4 5">
    <name type="scientific">Haloferax namakaokahaiae</name>
    <dbReference type="NCBI Taxonomy" id="1748331"/>
    <lineage>
        <taxon>Archaea</taxon>
        <taxon>Methanobacteriati</taxon>
        <taxon>Methanobacteriota</taxon>
        <taxon>Stenosarchaea group</taxon>
        <taxon>Halobacteria</taxon>
        <taxon>Halobacteriales</taxon>
        <taxon>Haloferacaceae</taxon>
        <taxon>Haloferax</taxon>
    </lineage>
</organism>
<dbReference type="EMBL" id="JBHTAA010000015">
    <property type="protein sequence ID" value="MFC7205395.1"/>
    <property type="molecule type" value="Genomic_DNA"/>
</dbReference>
<evidence type="ECO:0000256" key="1">
    <source>
        <dbReference type="ARBA" id="ARBA00022676"/>
    </source>
</evidence>
<dbReference type="GO" id="GO:0016757">
    <property type="term" value="F:glycosyltransferase activity"/>
    <property type="evidence" value="ECO:0007669"/>
    <property type="project" value="UniProtKB-KW"/>
</dbReference>
<evidence type="ECO:0000313" key="5">
    <source>
        <dbReference type="Proteomes" id="UP001596481"/>
    </source>
</evidence>